<dbReference type="PANTHER" id="PTHR33751:SF9">
    <property type="entry name" value="CYTOCHROME C4"/>
    <property type="match status" value="1"/>
</dbReference>
<reference evidence="8 9" key="1">
    <citation type="submission" date="2023-03" db="EMBL/GenBank/DDBJ databases">
        <title>YIM 152171 draft genome.</title>
        <authorList>
            <person name="Yang Z."/>
        </authorList>
    </citation>
    <scope>NUCLEOTIDE SEQUENCE [LARGE SCALE GENOMIC DNA]</scope>
    <source>
        <strain evidence="8 9">YIM 152171</strain>
    </source>
</reference>
<dbReference type="GO" id="GO:0009055">
    <property type="term" value="F:electron transfer activity"/>
    <property type="evidence" value="ECO:0007669"/>
    <property type="project" value="InterPro"/>
</dbReference>
<evidence type="ECO:0000256" key="2">
    <source>
        <dbReference type="ARBA" id="ARBA00022617"/>
    </source>
</evidence>
<evidence type="ECO:0000313" key="8">
    <source>
        <dbReference type="EMBL" id="MDF1587050.1"/>
    </source>
</evidence>
<dbReference type="AlphaFoldDB" id="A0AAP4D611"/>
<dbReference type="SUPFAM" id="SSF46626">
    <property type="entry name" value="Cytochrome c"/>
    <property type="match status" value="3"/>
</dbReference>
<name>A0AAP4D611_9PROT</name>
<dbReference type="Pfam" id="PF00034">
    <property type="entry name" value="Cytochrom_C"/>
    <property type="match status" value="2"/>
</dbReference>
<dbReference type="EMBL" id="JARGEQ010000104">
    <property type="protein sequence ID" value="MDF1587050.1"/>
    <property type="molecule type" value="Genomic_DNA"/>
</dbReference>
<dbReference type="InterPro" id="IPR036909">
    <property type="entry name" value="Cyt_c-like_dom_sf"/>
</dbReference>
<dbReference type="PANTHER" id="PTHR33751">
    <property type="entry name" value="CBB3-TYPE CYTOCHROME C OXIDASE SUBUNIT FIXP"/>
    <property type="match status" value="1"/>
</dbReference>
<evidence type="ECO:0000259" key="7">
    <source>
        <dbReference type="PROSITE" id="PS51007"/>
    </source>
</evidence>
<dbReference type="PROSITE" id="PS51007">
    <property type="entry name" value="CYTC"/>
    <property type="match status" value="3"/>
</dbReference>
<dbReference type="Proteomes" id="UP001301140">
    <property type="component" value="Unassembled WGS sequence"/>
</dbReference>
<organism evidence="8 9">
    <name type="scientific">Marinimicrococcus flavescens</name>
    <dbReference type="NCBI Taxonomy" id="3031815"/>
    <lineage>
        <taxon>Bacteria</taxon>
        <taxon>Pseudomonadati</taxon>
        <taxon>Pseudomonadota</taxon>
        <taxon>Alphaproteobacteria</taxon>
        <taxon>Geminicoccales</taxon>
        <taxon>Geminicoccaceae</taxon>
        <taxon>Marinimicrococcus</taxon>
    </lineage>
</organism>
<evidence type="ECO:0000313" key="9">
    <source>
        <dbReference type="Proteomes" id="UP001301140"/>
    </source>
</evidence>
<protein>
    <submittedName>
        <fullName evidence="8">C-type cytochrome</fullName>
    </submittedName>
</protein>
<feature type="domain" description="Cytochrome c" evidence="7">
    <location>
        <begin position="168"/>
        <end position="262"/>
    </location>
</feature>
<dbReference type="Pfam" id="PF13442">
    <property type="entry name" value="Cytochrome_CBB3"/>
    <property type="match status" value="1"/>
</dbReference>
<evidence type="ECO:0000256" key="1">
    <source>
        <dbReference type="ARBA" id="ARBA00022448"/>
    </source>
</evidence>
<dbReference type="RefSeq" id="WP_327789472.1">
    <property type="nucleotide sequence ID" value="NZ_JARGEQ010000104.1"/>
</dbReference>
<keyword evidence="3 6" id="KW-0479">Metal-binding</keyword>
<dbReference type="GO" id="GO:0020037">
    <property type="term" value="F:heme binding"/>
    <property type="evidence" value="ECO:0007669"/>
    <property type="project" value="InterPro"/>
</dbReference>
<dbReference type="Gene3D" id="1.10.760.10">
    <property type="entry name" value="Cytochrome c-like domain"/>
    <property type="match status" value="3"/>
</dbReference>
<comment type="caution">
    <text evidence="8">The sequence shown here is derived from an EMBL/GenBank/DDBJ whole genome shotgun (WGS) entry which is preliminary data.</text>
</comment>
<keyword evidence="9" id="KW-1185">Reference proteome</keyword>
<dbReference type="InterPro" id="IPR009056">
    <property type="entry name" value="Cyt_c-like_dom"/>
</dbReference>
<evidence type="ECO:0000256" key="5">
    <source>
        <dbReference type="ARBA" id="ARBA00023004"/>
    </source>
</evidence>
<dbReference type="InterPro" id="IPR050597">
    <property type="entry name" value="Cytochrome_c_Oxidase_Subunit"/>
</dbReference>
<feature type="domain" description="Cytochrome c" evidence="7">
    <location>
        <begin position="68"/>
        <end position="154"/>
    </location>
</feature>
<evidence type="ECO:0000256" key="4">
    <source>
        <dbReference type="ARBA" id="ARBA00022982"/>
    </source>
</evidence>
<gene>
    <name evidence="8" type="ORF">PZ740_11735</name>
</gene>
<dbReference type="GO" id="GO:0046872">
    <property type="term" value="F:metal ion binding"/>
    <property type="evidence" value="ECO:0007669"/>
    <property type="project" value="UniProtKB-KW"/>
</dbReference>
<keyword evidence="5 6" id="KW-0408">Iron</keyword>
<evidence type="ECO:0000256" key="3">
    <source>
        <dbReference type="ARBA" id="ARBA00022723"/>
    </source>
</evidence>
<sequence>MRIGIKELVLILAALAAGGLLFAWSGIFNIAASSGHWAITKWFLHYTMHQSVETHAMGIETPPLDDIAMVQRGAGHYATGCAPCHGAPGTERSPVALEMTPHPPTLVPHIEVFEPRELFWIVKNGVKYTGMPAWAGHERDDEVWSVVAFLLRLDELDEAGYRELAHGEAARRGEPLDGPVLAALGGAPPEPLAGCARCHGRDGNGRGTGAFPRLSGQSEAYLLASLLAYARETRNSGIMTPAVSGIGEGELARLAAHYARQAPPDTGSGPAPDEELVEQGRRIARDGVPVDGVPACLSCHGERRRPVYPALAGQHADYLAGQLRLFRDGGRGGTPFAHLMETVARRLDDGQIEAVSAFLASLPPEHATP</sequence>
<evidence type="ECO:0000256" key="6">
    <source>
        <dbReference type="PROSITE-ProRule" id="PRU00433"/>
    </source>
</evidence>
<keyword evidence="1" id="KW-0813">Transport</keyword>
<proteinExistence type="predicted"/>
<feature type="domain" description="Cytochrome c" evidence="7">
    <location>
        <begin position="275"/>
        <end position="363"/>
    </location>
</feature>
<keyword evidence="4" id="KW-0249">Electron transport</keyword>
<accession>A0AAP4D611</accession>
<keyword evidence="2 6" id="KW-0349">Heme</keyword>